<reference evidence="2 3" key="1">
    <citation type="submission" date="2017-07" db="EMBL/GenBank/DDBJ databases">
        <title>First draft Genome Sequence of Nocardia cerradoensis isolated from human infection.</title>
        <authorList>
            <person name="Carrasco G."/>
        </authorList>
    </citation>
    <scope>NUCLEOTIDE SEQUENCE [LARGE SCALE GENOMIC DNA]</scope>
    <source>
        <strain evidence="2 3">CNM20130759</strain>
    </source>
</reference>
<feature type="transmembrane region" description="Helical" evidence="1">
    <location>
        <begin position="15"/>
        <end position="37"/>
    </location>
</feature>
<dbReference type="AlphaFoldDB" id="A0A231HBJ6"/>
<protein>
    <submittedName>
        <fullName evidence="2">Uncharacterized protein</fullName>
    </submittedName>
</protein>
<comment type="caution">
    <text evidence="2">The sequence shown here is derived from an EMBL/GenBank/DDBJ whole genome shotgun (WGS) entry which is preliminary data.</text>
</comment>
<name>A0A231HBJ6_9NOCA</name>
<proteinExistence type="predicted"/>
<evidence type="ECO:0000256" key="1">
    <source>
        <dbReference type="SAM" id="Phobius"/>
    </source>
</evidence>
<sequence length="114" mass="12811">MEFWPERPPLRRGDAVLSAVVYLAGCGVAWLIWRYGLPYRDMAQQRTRPGPSHLPQAYAAVFLALVGALLLAGRWTLRALRERRPAWRYALLTLPLLAEAWLLGFAVALVVVSV</sequence>
<dbReference type="RefSeq" id="WP_094024655.1">
    <property type="nucleotide sequence ID" value="NZ_NGAF01000002.1"/>
</dbReference>
<evidence type="ECO:0000313" key="2">
    <source>
        <dbReference type="EMBL" id="OXR46314.1"/>
    </source>
</evidence>
<keyword evidence="1" id="KW-0472">Membrane</keyword>
<feature type="transmembrane region" description="Helical" evidence="1">
    <location>
        <begin position="89"/>
        <end position="112"/>
    </location>
</feature>
<dbReference type="Proteomes" id="UP000215506">
    <property type="component" value="Unassembled WGS sequence"/>
</dbReference>
<evidence type="ECO:0000313" key="3">
    <source>
        <dbReference type="Proteomes" id="UP000215506"/>
    </source>
</evidence>
<dbReference type="EMBL" id="NGAF01000002">
    <property type="protein sequence ID" value="OXR46314.1"/>
    <property type="molecule type" value="Genomic_DNA"/>
</dbReference>
<keyword evidence="3" id="KW-1185">Reference proteome</keyword>
<keyword evidence="1" id="KW-1133">Transmembrane helix</keyword>
<gene>
    <name evidence="2" type="ORF">B7C42_01280</name>
</gene>
<organism evidence="2 3">
    <name type="scientific">Nocardia cerradoensis</name>
    <dbReference type="NCBI Taxonomy" id="85688"/>
    <lineage>
        <taxon>Bacteria</taxon>
        <taxon>Bacillati</taxon>
        <taxon>Actinomycetota</taxon>
        <taxon>Actinomycetes</taxon>
        <taxon>Mycobacteriales</taxon>
        <taxon>Nocardiaceae</taxon>
        <taxon>Nocardia</taxon>
    </lineage>
</organism>
<accession>A0A231HBJ6</accession>
<keyword evidence="1" id="KW-0812">Transmembrane</keyword>
<feature type="transmembrane region" description="Helical" evidence="1">
    <location>
        <begin position="57"/>
        <end position="77"/>
    </location>
</feature>